<evidence type="ECO:0000313" key="2">
    <source>
        <dbReference type="EMBL" id="MFD1096214.1"/>
    </source>
</evidence>
<protein>
    <recommendedName>
        <fullName evidence="4">Peptidylprolyl isomerase</fullName>
    </recommendedName>
</protein>
<accession>A0ABW3NV34</accession>
<dbReference type="RefSeq" id="WP_380745544.1">
    <property type="nucleotide sequence ID" value="NZ_JBHTLI010000001.1"/>
</dbReference>
<gene>
    <name evidence="2" type="ORF">ACFQ3Q_10680</name>
</gene>
<proteinExistence type="predicted"/>
<reference evidence="3" key="1">
    <citation type="journal article" date="2019" name="Int. J. Syst. Evol. Microbiol.">
        <title>The Global Catalogue of Microorganisms (GCM) 10K type strain sequencing project: providing services to taxonomists for standard genome sequencing and annotation.</title>
        <authorList>
            <consortium name="The Broad Institute Genomics Platform"/>
            <consortium name="The Broad Institute Genome Sequencing Center for Infectious Disease"/>
            <person name="Wu L."/>
            <person name="Ma J."/>
        </authorList>
    </citation>
    <scope>NUCLEOTIDE SEQUENCE [LARGE SCALE GENOMIC DNA]</scope>
    <source>
        <strain evidence="3">CCUG 64793</strain>
    </source>
</reference>
<sequence length="240" mass="27481">MKNFLLALLILGGSVCFAQGSAKSELPSNKKIVKQYDLQGNCVVDYLENESLCKELASQLESTLKLKFAEDNSKNKDLKELYSKAKLIAFSKGDYFSALKYLEKKQALENAKASLSIKPEIEKAYLETMMELGSSKNDRFKKELENNLCENLISTSLETIENELESSYTATFIPPGNLKKVDTKLGTEVNEEIELHQTPETHVFQILNTRMQQHIHLAYYEEVYKPVIHKIRKQKLKYQN</sequence>
<comment type="caution">
    <text evidence="2">The sequence shown here is derived from an EMBL/GenBank/DDBJ whole genome shotgun (WGS) entry which is preliminary data.</text>
</comment>
<dbReference type="EMBL" id="JBHTLI010000001">
    <property type="protein sequence ID" value="MFD1096214.1"/>
    <property type="molecule type" value="Genomic_DNA"/>
</dbReference>
<feature type="signal peptide" evidence="1">
    <location>
        <begin position="1"/>
        <end position="18"/>
    </location>
</feature>
<keyword evidence="1" id="KW-0732">Signal</keyword>
<feature type="chain" id="PRO_5046754342" description="Peptidylprolyl isomerase" evidence="1">
    <location>
        <begin position="19"/>
        <end position="240"/>
    </location>
</feature>
<evidence type="ECO:0000313" key="3">
    <source>
        <dbReference type="Proteomes" id="UP001597131"/>
    </source>
</evidence>
<evidence type="ECO:0000256" key="1">
    <source>
        <dbReference type="SAM" id="SignalP"/>
    </source>
</evidence>
<organism evidence="2 3">
    <name type="scientific">Salegentibacter chungangensis</name>
    <dbReference type="NCBI Taxonomy" id="1335724"/>
    <lineage>
        <taxon>Bacteria</taxon>
        <taxon>Pseudomonadati</taxon>
        <taxon>Bacteroidota</taxon>
        <taxon>Flavobacteriia</taxon>
        <taxon>Flavobacteriales</taxon>
        <taxon>Flavobacteriaceae</taxon>
        <taxon>Salegentibacter</taxon>
    </lineage>
</organism>
<evidence type="ECO:0008006" key="4">
    <source>
        <dbReference type="Google" id="ProtNLM"/>
    </source>
</evidence>
<keyword evidence="3" id="KW-1185">Reference proteome</keyword>
<dbReference type="Proteomes" id="UP001597131">
    <property type="component" value="Unassembled WGS sequence"/>
</dbReference>
<name>A0ABW3NV34_9FLAO</name>